<name>A0AA38CKH9_TAXCH</name>
<dbReference type="InterPro" id="IPR040269">
    <property type="entry name" value="VAB"/>
</dbReference>
<dbReference type="Proteomes" id="UP000824469">
    <property type="component" value="Unassembled WGS sequence"/>
</dbReference>
<feature type="non-terminal residue" evidence="2">
    <location>
        <position position="1"/>
    </location>
</feature>
<feature type="domain" description="VAN3-binding protein-like auxin canalisation" evidence="1">
    <location>
        <begin position="1"/>
        <end position="27"/>
    </location>
</feature>
<dbReference type="EMBL" id="JAHRHJ020000009">
    <property type="protein sequence ID" value="KAH9302175.1"/>
    <property type="molecule type" value="Genomic_DNA"/>
</dbReference>
<dbReference type="Pfam" id="PF05703">
    <property type="entry name" value="Auxin_canalis"/>
    <property type="match status" value="1"/>
</dbReference>
<evidence type="ECO:0000313" key="3">
    <source>
        <dbReference type="Proteomes" id="UP000824469"/>
    </source>
</evidence>
<dbReference type="InterPro" id="IPR008546">
    <property type="entry name" value="VAN3-bd-like_auxin_canal"/>
</dbReference>
<protein>
    <recommendedName>
        <fullName evidence="1">VAN3-binding protein-like auxin canalisation domain-containing protein</fullName>
    </recommendedName>
</protein>
<comment type="caution">
    <text evidence="2">The sequence shown here is derived from an EMBL/GenBank/DDBJ whole genome shotgun (WGS) entry which is preliminary data.</text>
</comment>
<evidence type="ECO:0000259" key="1">
    <source>
        <dbReference type="Pfam" id="PF05703"/>
    </source>
</evidence>
<keyword evidence="3" id="KW-1185">Reference proteome</keyword>
<dbReference type="OMA" id="DRWCHEV"/>
<gene>
    <name evidence="2" type="ORF">KI387_013758</name>
</gene>
<organism evidence="2 3">
    <name type="scientific">Taxus chinensis</name>
    <name type="common">Chinese yew</name>
    <name type="synonym">Taxus wallichiana var. chinensis</name>
    <dbReference type="NCBI Taxonomy" id="29808"/>
    <lineage>
        <taxon>Eukaryota</taxon>
        <taxon>Viridiplantae</taxon>
        <taxon>Streptophyta</taxon>
        <taxon>Embryophyta</taxon>
        <taxon>Tracheophyta</taxon>
        <taxon>Spermatophyta</taxon>
        <taxon>Pinopsida</taxon>
        <taxon>Pinidae</taxon>
        <taxon>Conifers II</taxon>
        <taxon>Cupressales</taxon>
        <taxon>Taxaceae</taxon>
        <taxon>Taxus</taxon>
    </lineage>
</organism>
<accession>A0AA38CKH9</accession>
<feature type="non-terminal residue" evidence="2">
    <location>
        <position position="65"/>
    </location>
</feature>
<dbReference type="AlphaFoldDB" id="A0AA38CKH9"/>
<sequence>LRGATTLKVRTLKEVWNNASVIPYDKGGNQTSGSVEELVAKGNELDRWCHEVLARGGELLKRTRK</sequence>
<dbReference type="PANTHER" id="PTHR31351:SF4">
    <property type="entry name" value="AUXIN CANALIZATION PROTEIN (DUF828)"/>
    <property type="match status" value="1"/>
</dbReference>
<proteinExistence type="predicted"/>
<reference evidence="2 3" key="1">
    <citation type="journal article" date="2021" name="Nat. Plants">
        <title>The Taxus genome provides insights into paclitaxel biosynthesis.</title>
        <authorList>
            <person name="Xiong X."/>
            <person name="Gou J."/>
            <person name="Liao Q."/>
            <person name="Li Y."/>
            <person name="Zhou Q."/>
            <person name="Bi G."/>
            <person name="Li C."/>
            <person name="Du R."/>
            <person name="Wang X."/>
            <person name="Sun T."/>
            <person name="Guo L."/>
            <person name="Liang H."/>
            <person name="Lu P."/>
            <person name="Wu Y."/>
            <person name="Zhang Z."/>
            <person name="Ro D.K."/>
            <person name="Shang Y."/>
            <person name="Huang S."/>
            <person name="Yan J."/>
        </authorList>
    </citation>
    <scope>NUCLEOTIDE SEQUENCE [LARGE SCALE GENOMIC DNA]</scope>
    <source>
        <strain evidence="2">Ta-2019</strain>
    </source>
</reference>
<dbReference type="PANTHER" id="PTHR31351">
    <property type="entry name" value="EXPRESSED PROTEIN"/>
    <property type="match status" value="1"/>
</dbReference>
<evidence type="ECO:0000313" key="2">
    <source>
        <dbReference type="EMBL" id="KAH9302175.1"/>
    </source>
</evidence>